<feature type="region of interest" description="Disordered" evidence="1">
    <location>
        <begin position="60"/>
        <end position="82"/>
    </location>
</feature>
<name>A0ABQ8UPL1_9EUKA</name>
<evidence type="ECO:0000256" key="1">
    <source>
        <dbReference type="SAM" id="MobiDB-lite"/>
    </source>
</evidence>
<gene>
    <name evidence="3" type="ORF">PAPYR_2559</name>
</gene>
<comment type="caution">
    <text evidence="3">The sequence shown here is derived from an EMBL/GenBank/DDBJ whole genome shotgun (WGS) entry which is preliminary data.</text>
</comment>
<feature type="compositionally biased region" description="Polar residues" evidence="1">
    <location>
        <begin position="60"/>
        <end position="74"/>
    </location>
</feature>
<protein>
    <recommendedName>
        <fullName evidence="5">Protein YIPF</fullName>
    </recommendedName>
</protein>
<dbReference type="PANTHER" id="PTHR12822:SF2">
    <property type="entry name" value="PROTEIN YIPF"/>
    <property type="match status" value="1"/>
</dbReference>
<organism evidence="3 4">
    <name type="scientific">Paratrimastix pyriformis</name>
    <dbReference type="NCBI Taxonomy" id="342808"/>
    <lineage>
        <taxon>Eukaryota</taxon>
        <taxon>Metamonada</taxon>
        <taxon>Preaxostyla</taxon>
        <taxon>Paratrimastigidae</taxon>
        <taxon>Paratrimastix</taxon>
    </lineage>
</organism>
<feature type="transmembrane region" description="Helical" evidence="2">
    <location>
        <begin position="378"/>
        <end position="406"/>
    </location>
</feature>
<keyword evidence="4" id="KW-1185">Reference proteome</keyword>
<proteinExistence type="predicted"/>
<evidence type="ECO:0008006" key="5">
    <source>
        <dbReference type="Google" id="ProtNLM"/>
    </source>
</evidence>
<feature type="transmembrane region" description="Helical" evidence="2">
    <location>
        <begin position="347"/>
        <end position="366"/>
    </location>
</feature>
<accession>A0ABQ8UPL1</accession>
<feature type="region of interest" description="Disordered" evidence="1">
    <location>
        <begin position="1"/>
        <end position="45"/>
    </location>
</feature>
<keyword evidence="2" id="KW-1133">Transmembrane helix</keyword>
<feature type="transmembrane region" description="Helical" evidence="2">
    <location>
        <begin position="197"/>
        <end position="217"/>
    </location>
</feature>
<dbReference type="Proteomes" id="UP001141327">
    <property type="component" value="Unassembled WGS sequence"/>
</dbReference>
<feature type="transmembrane region" description="Helical" evidence="2">
    <location>
        <begin position="237"/>
        <end position="257"/>
    </location>
</feature>
<dbReference type="EMBL" id="JAPMOS010000009">
    <property type="protein sequence ID" value="KAJ4461110.1"/>
    <property type="molecule type" value="Genomic_DNA"/>
</dbReference>
<dbReference type="InterPro" id="IPR039765">
    <property type="entry name" value="Yip5/YIPF1/YIPF2"/>
</dbReference>
<keyword evidence="2" id="KW-0472">Membrane</keyword>
<feature type="transmembrane region" description="Helical" evidence="2">
    <location>
        <begin position="317"/>
        <end position="341"/>
    </location>
</feature>
<dbReference type="PANTHER" id="PTHR12822">
    <property type="entry name" value="PROTEIN YIPF"/>
    <property type="match status" value="1"/>
</dbReference>
<evidence type="ECO:0000313" key="4">
    <source>
        <dbReference type="Proteomes" id="UP001141327"/>
    </source>
</evidence>
<sequence>MQRTSSEATISANRAQAFPLKTATPESKTTIPAPPVPPTLQFQPTIYTEGNDPYPFLNPATTTSAPNPFVTSSEPAPPPLAPAQLAQPPAAPAGLPVAPGDGGPLTVGDAHFWKLRFWQRYFNVDTKMVGKRLLLSLIPITDAFWRSLNDGVPSSSSASTAVVDPGGMIFPGEKAQPPAAVAPTLATRRNSDLYGPFWIITSLIFLMGIVGNLASWFEFVPTEAQPTWRYNFYDVTYATASLYPFLLFCSGGLWLLLTFCRKPEAPAGSPPVTSVPNPTGANPADVFSAPIGTPAPAPTTTAPAAQPKAGPTTTVSLVDMICVVGYSFTVYLPVAIVSILPWAALRWVLIVLACAMSAAFVCRNLWGLFMEGGSLWRTVLFLGLYVLASVGISLFMEFFFFVYAYAH</sequence>
<feature type="compositionally biased region" description="Polar residues" evidence="1">
    <location>
        <begin position="1"/>
        <end position="14"/>
    </location>
</feature>
<keyword evidence="2" id="KW-0812">Transmembrane</keyword>
<reference evidence="3" key="1">
    <citation type="journal article" date="2022" name="bioRxiv">
        <title>Genomics of Preaxostyla Flagellates Illuminates Evolutionary Transitions and the Path Towards Mitochondrial Loss.</title>
        <authorList>
            <person name="Novak L.V.F."/>
            <person name="Treitli S.C."/>
            <person name="Pyrih J."/>
            <person name="Halakuc P."/>
            <person name="Pipaliya S.V."/>
            <person name="Vacek V."/>
            <person name="Brzon O."/>
            <person name="Soukal P."/>
            <person name="Eme L."/>
            <person name="Dacks J.B."/>
            <person name="Karnkowska A."/>
            <person name="Elias M."/>
            <person name="Hampl V."/>
        </authorList>
    </citation>
    <scope>NUCLEOTIDE SEQUENCE</scope>
    <source>
        <strain evidence="3">RCP-MX</strain>
    </source>
</reference>
<evidence type="ECO:0000313" key="3">
    <source>
        <dbReference type="EMBL" id="KAJ4461110.1"/>
    </source>
</evidence>
<evidence type="ECO:0000256" key="2">
    <source>
        <dbReference type="SAM" id="Phobius"/>
    </source>
</evidence>